<keyword evidence="4" id="KW-1185">Reference proteome</keyword>
<dbReference type="AlphaFoldDB" id="A0A1G8BEY4"/>
<sequence length="88" mass="8917">MKRIDLRVEGMTCGSCVKHVSAALTPITGVTEVSVDLSAGRVHVGGDADAQVLISALREAGYPASVETTGPVVESGKARGCCGSCSCH</sequence>
<organism evidence="3 4">
    <name type="scientific">Pseudomonas panipatensis</name>
    <dbReference type="NCBI Taxonomy" id="428992"/>
    <lineage>
        <taxon>Bacteria</taxon>
        <taxon>Pseudomonadati</taxon>
        <taxon>Pseudomonadota</taxon>
        <taxon>Gammaproteobacteria</taxon>
        <taxon>Pseudomonadales</taxon>
        <taxon>Pseudomonadaceae</taxon>
        <taxon>Pseudomonas</taxon>
    </lineage>
</organism>
<dbReference type="STRING" id="428992.SAMN05216272_10134"/>
<dbReference type="OrthoDB" id="9814359at2"/>
<dbReference type="GO" id="GO:0046872">
    <property type="term" value="F:metal ion binding"/>
    <property type="evidence" value="ECO:0007669"/>
    <property type="project" value="UniProtKB-KW"/>
</dbReference>
<reference evidence="4" key="1">
    <citation type="submission" date="2016-10" db="EMBL/GenBank/DDBJ databases">
        <authorList>
            <person name="Varghese N."/>
            <person name="Submissions S."/>
        </authorList>
    </citation>
    <scope>NUCLEOTIDE SEQUENCE [LARGE SCALE GENOMIC DNA]</scope>
    <source>
        <strain evidence="4">CCM 7469</strain>
    </source>
</reference>
<dbReference type="Pfam" id="PF00403">
    <property type="entry name" value="HMA"/>
    <property type="match status" value="1"/>
</dbReference>
<evidence type="ECO:0000256" key="1">
    <source>
        <dbReference type="ARBA" id="ARBA00022723"/>
    </source>
</evidence>
<name>A0A1G8BEY4_9PSED</name>
<dbReference type="Gene3D" id="3.30.70.100">
    <property type="match status" value="1"/>
</dbReference>
<gene>
    <name evidence="3" type="ORF">SAMN05216272_10134</name>
</gene>
<accession>A0A1G8BEY4</accession>
<dbReference type="InterPro" id="IPR006121">
    <property type="entry name" value="HMA_dom"/>
</dbReference>
<proteinExistence type="predicted"/>
<dbReference type="PROSITE" id="PS01047">
    <property type="entry name" value="HMA_1"/>
    <property type="match status" value="1"/>
</dbReference>
<dbReference type="EMBL" id="FNDS01000001">
    <property type="protein sequence ID" value="SDH31786.1"/>
    <property type="molecule type" value="Genomic_DNA"/>
</dbReference>
<evidence type="ECO:0000313" key="3">
    <source>
        <dbReference type="EMBL" id="SDH31786.1"/>
    </source>
</evidence>
<dbReference type="InterPro" id="IPR036163">
    <property type="entry name" value="HMA_dom_sf"/>
</dbReference>
<keyword evidence="1" id="KW-0479">Metal-binding</keyword>
<dbReference type="SUPFAM" id="SSF55008">
    <property type="entry name" value="HMA, heavy metal-associated domain"/>
    <property type="match status" value="1"/>
</dbReference>
<feature type="domain" description="HMA" evidence="2">
    <location>
        <begin position="2"/>
        <end position="65"/>
    </location>
</feature>
<evidence type="ECO:0000259" key="2">
    <source>
        <dbReference type="PROSITE" id="PS50846"/>
    </source>
</evidence>
<protein>
    <submittedName>
        <fullName evidence="3">Copper chaperone CopZ</fullName>
    </submittedName>
</protein>
<dbReference type="CDD" id="cd00371">
    <property type="entry name" value="HMA"/>
    <property type="match status" value="1"/>
</dbReference>
<dbReference type="Proteomes" id="UP000199636">
    <property type="component" value="Unassembled WGS sequence"/>
</dbReference>
<dbReference type="InterPro" id="IPR017969">
    <property type="entry name" value="Heavy-metal-associated_CS"/>
</dbReference>
<evidence type="ECO:0000313" key="4">
    <source>
        <dbReference type="Proteomes" id="UP000199636"/>
    </source>
</evidence>
<dbReference type="RefSeq" id="WP_090259584.1">
    <property type="nucleotide sequence ID" value="NZ_FNDS01000001.1"/>
</dbReference>
<dbReference type="PROSITE" id="PS50846">
    <property type="entry name" value="HMA_2"/>
    <property type="match status" value="1"/>
</dbReference>